<gene>
    <name evidence="2" type="ORF">H4K34_14935</name>
</gene>
<organism evidence="2 3">
    <name type="scientific">Croceimicrobium hydrocarbonivorans</name>
    <dbReference type="NCBI Taxonomy" id="2761580"/>
    <lineage>
        <taxon>Bacteria</taxon>
        <taxon>Pseudomonadati</taxon>
        <taxon>Bacteroidota</taxon>
        <taxon>Flavobacteriia</taxon>
        <taxon>Flavobacteriales</taxon>
        <taxon>Owenweeksiaceae</taxon>
        <taxon>Croceimicrobium</taxon>
    </lineage>
</organism>
<feature type="signal peptide" evidence="1">
    <location>
        <begin position="1"/>
        <end position="21"/>
    </location>
</feature>
<evidence type="ECO:0008006" key="4">
    <source>
        <dbReference type="Google" id="ProtNLM"/>
    </source>
</evidence>
<accession>A0A7H0VD59</accession>
<dbReference type="RefSeq" id="WP_210758192.1">
    <property type="nucleotide sequence ID" value="NZ_CP060139.1"/>
</dbReference>
<keyword evidence="1" id="KW-0732">Signal</keyword>
<dbReference type="KEGG" id="chyd:H4K34_14935"/>
<protein>
    <recommendedName>
        <fullName evidence="4">Lipoprotein</fullName>
    </recommendedName>
</protein>
<proteinExistence type="predicted"/>
<dbReference type="Proteomes" id="UP000516305">
    <property type="component" value="Chromosome"/>
</dbReference>
<keyword evidence="3" id="KW-1185">Reference proteome</keyword>
<sequence length="139" mass="16296">MQNYISFSLISLMLYFNWACSSSLVNVQNDYFEYTSTDSVVFYSEYNVSEIVYGAIQKEENVVKQGCSLLLYLEFKEQVDGISTFRYFKTRNMCKGSIENLDFDTVFEDLVFKSSQYEVQRRFESDRLIISIPVHLSLP</sequence>
<feature type="chain" id="PRO_5028883907" description="Lipoprotein" evidence="1">
    <location>
        <begin position="22"/>
        <end position="139"/>
    </location>
</feature>
<dbReference type="EMBL" id="CP060139">
    <property type="protein sequence ID" value="QNR23657.1"/>
    <property type="molecule type" value="Genomic_DNA"/>
</dbReference>
<name>A0A7H0VD59_9FLAO</name>
<evidence type="ECO:0000313" key="3">
    <source>
        <dbReference type="Proteomes" id="UP000516305"/>
    </source>
</evidence>
<evidence type="ECO:0000313" key="2">
    <source>
        <dbReference type="EMBL" id="QNR23657.1"/>
    </source>
</evidence>
<reference evidence="2 3" key="1">
    <citation type="submission" date="2020-08" db="EMBL/GenBank/DDBJ databases">
        <title>Croceimicrobium hydrocarbonivorans gen. nov., sp. nov., a novel marine bacterium isolated from a bacterial consortium that degrades polyethylene terephthalate.</title>
        <authorList>
            <person name="Liu R."/>
        </authorList>
    </citation>
    <scope>NUCLEOTIDE SEQUENCE [LARGE SCALE GENOMIC DNA]</scope>
    <source>
        <strain evidence="2 3">A20-9</strain>
    </source>
</reference>
<dbReference type="AlphaFoldDB" id="A0A7H0VD59"/>
<evidence type="ECO:0000256" key="1">
    <source>
        <dbReference type="SAM" id="SignalP"/>
    </source>
</evidence>